<dbReference type="AlphaFoldDB" id="A0A3M7BZE2"/>
<evidence type="ECO:0000313" key="3">
    <source>
        <dbReference type="Proteomes" id="UP000270230"/>
    </source>
</evidence>
<dbReference type="EMBL" id="QWIN01000970">
    <property type="protein sequence ID" value="RMY45148.1"/>
    <property type="molecule type" value="Genomic_DNA"/>
</dbReference>
<evidence type="ECO:0000313" key="2">
    <source>
        <dbReference type="EMBL" id="RMY45148.1"/>
    </source>
</evidence>
<evidence type="ECO:0000256" key="1">
    <source>
        <dbReference type="SAM" id="MobiDB-lite"/>
    </source>
</evidence>
<sequence>MLSKRLAKVDLSQTTRPSSVSEEKIPHSSRCIVEEAQAAVDFLDSSAIGTDLYDAANLPLAVLKISSHYFSTNTQ</sequence>
<name>A0A3M7BZE2_HORWE</name>
<feature type="region of interest" description="Disordered" evidence="1">
    <location>
        <begin position="1"/>
        <end position="27"/>
    </location>
</feature>
<feature type="compositionally biased region" description="Polar residues" evidence="1">
    <location>
        <begin position="11"/>
        <end position="20"/>
    </location>
</feature>
<proteinExistence type="predicted"/>
<dbReference type="Proteomes" id="UP000270230">
    <property type="component" value="Unassembled WGS sequence"/>
</dbReference>
<reference evidence="2 3" key="1">
    <citation type="journal article" date="2018" name="BMC Genomics">
        <title>Genomic evidence for intraspecific hybridization in a clonal and extremely halotolerant yeast.</title>
        <authorList>
            <person name="Gostincar C."/>
            <person name="Stajich J.E."/>
            <person name="Zupancic J."/>
            <person name="Zalar P."/>
            <person name="Gunde-Cimerman N."/>
        </authorList>
    </citation>
    <scope>NUCLEOTIDE SEQUENCE [LARGE SCALE GENOMIC DNA]</scope>
    <source>
        <strain evidence="2 3">EXF-151</strain>
    </source>
</reference>
<accession>A0A3M7BZE2</accession>
<comment type="caution">
    <text evidence="2">The sequence shown here is derived from an EMBL/GenBank/DDBJ whole genome shotgun (WGS) entry which is preliminary data.</text>
</comment>
<organism evidence="2 3">
    <name type="scientific">Hortaea werneckii</name>
    <name type="common">Black yeast</name>
    <name type="synonym">Cladosporium werneckii</name>
    <dbReference type="NCBI Taxonomy" id="91943"/>
    <lineage>
        <taxon>Eukaryota</taxon>
        <taxon>Fungi</taxon>
        <taxon>Dikarya</taxon>
        <taxon>Ascomycota</taxon>
        <taxon>Pezizomycotina</taxon>
        <taxon>Dothideomycetes</taxon>
        <taxon>Dothideomycetidae</taxon>
        <taxon>Mycosphaerellales</taxon>
        <taxon>Teratosphaeriaceae</taxon>
        <taxon>Hortaea</taxon>
    </lineage>
</organism>
<gene>
    <name evidence="2" type="ORF">D0865_10087</name>
</gene>
<protein>
    <submittedName>
        <fullName evidence="2">Uncharacterized protein</fullName>
    </submittedName>
</protein>